<dbReference type="Gene3D" id="3.55.10.10">
    <property type="entry name" value="Archease domain"/>
    <property type="match status" value="1"/>
</dbReference>
<keyword evidence="3" id="KW-0479">Metal-binding</keyword>
<feature type="domain" description="Archease" evidence="5">
    <location>
        <begin position="4"/>
        <end position="138"/>
    </location>
</feature>
<sequence>MKNYELIEHTADIGIRISGKRKEDIFINAAYAMLDIMVESCAIDSKLKHSLFVKAADIEELLVCFLNELIYLFVSKEFLPAKFKIIKVNSKCLSVEVSGEKFNPKRHKLKTEIKAATYHNLRIEKNTAGYQTEVIFDV</sequence>
<evidence type="ECO:0000256" key="1">
    <source>
        <dbReference type="ARBA" id="ARBA00007963"/>
    </source>
</evidence>
<dbReference type="Proteomes" id="UP000266287">
    <property type="component" value="Unassembled WGS sequence"/>
</dbReference>
<evidence type="ECO:0000256" key="2">
    <source>
        <dbReference type="ARBA" id="ARBA00022694"/>
    </source>
</evidence>
<dbReference type="SUPFAM" id="SSF69819">
    <property type="entry name" value="MTH1598-like"/>
    <property type="match status" value="1"/>
</dbReference>
<accession>A0A399FXF6</accession>
<dbReference type="GO" id="GO:0046872">
    <property type="term" value="F:metal ion binding"/>
    <property type="evidence" value="ECO:0007669"/>
    <property type="project" value="UniProtKB-KW"/>
</dbReference>
<keyword evidence="4" id="KW-0106">Calcium</keyword>
<name>A0A399FXF6_UNCN2</name>
<proteinExistence type="inferred from homology"/>
<dbReference type="InterPro" id="IPR036820">
    <property type="entry name" value="Archease_dom_sf"/>
</dbReference>
<dbReference type="Pfam" id="PF01951">
    <property type="entry name" value="Archease"/>
    <property type="match status" value="1"/>
</dbReference>
<dbReference type="PANTHER" id="PTHR12682:SF11">
    <property type="entry name" value="PROTEIN ARCHEASE"/>
    <property type="match status" value="1"/>
</dbReference>
<gene>
    <name evidence="6" type="ORF">B9J77_04410</name>
</gene>
<dbReference type="EMBL" id="NDHY01000011">
    <property type="protein sequence ID" value="RIH99822.1"/>
    <property type="molecule type" value="Genomic_DNA"/>
</dbReference>
<comment type="similarity">
    <text evidence="1">Belongs to the archease family.</text>
</comment>
<dbReference type="PANTHER" id="PTHR12682">
    <property type="entry name" value="ARCHEASE"/>
    <property type="match status" value="1"/>
</dbReference>
<comment type="caution">
    <text evidence="6">The sequence shown here is derived from an EMBL/GenBank/DDBJ whole genome shotgun (WGS) entry which is preliminary data.</text>
</comment>
<evidence type="ECO:0000313" key="6">
    <source>
        <dbReference type="EMBL" id="RIH99822.1"/>
    </source>
</evidence>
<evidence type="ECO:0000256" key="4">
    <source>
        <dbReference type="ARBA" id="ARBA00022837"/>
    </source>
</evidence>
<protein>
    <submittedName>
        <fullName evidence="6">Archease</fullName>
    </submittedName>
</protein>
<dbReference type="InterPro" id="IPR002804">
    <property type="entry name" value="Archease"/>
</dbReference>
<organism evidence="6 7">
    <name type="scientific">candidate division NPL-UPA2 bacterium Unc8</name>
    <dbReference type="NCBI Taxonomy" id="1980939"/>
    <lineage>
        <taxon>Bacteria</taxon>
    </lineage>
</organism>
<evidence type="ECO:0000259" key="5">
    <source>
        <dbReference type="Pfam" id="PF01951"/>
    </source>
</evidence>
<evidence type="ECO:0000256" key="3">
    <source>
        <dbReference type="ARBA" id="ARBA00022723"/>
    </source>
</evidence>
<keyword evidence="2" id="KW-0819">tRNA processing</keyword>
<evidence type="ECO:0000313" key="7">
    <source>
        <dbReference type="Proteomes" id="UP000266287"/>
    </source>
</evidence>
<dbReference type="AlphaFoldDB" id="A0A399FXF6"/>
<reference evidence="6 7" key="1">
    <citation type="submission" date="2018-08" db="EMBL/GenBank/DDBJ databases">
        <title>Draft genome of candidate division NPL-UPA2 bacterium Unc8 that adapted to ultra-basic serpentinizing groundwater.</title>
        <authorList>
            <person name="Ishii S."/>
            <person name="Suzuki S."/>
            <person name="Nealson K.H."/>
        </authorList>
    </citation>
    <scope>NUCLEOTIDE SEQUENCE [LARGE SCALE GENOMIC DNA]</scope>
    <source>
        <strain evidence="6">Unc8</strain>
    </source>
</reference>
<dbReference type="GO" id="GO:0008033">
    <property type="term" value="P:tRNA processing"/>
    <property type="evidence" value="ECO:0007669"/>
    <property type="project" value="UniProtKB-KW"/>
</dbReference>
<dbReference type="InterPro" id="IPR023572">
    <property type="entry name" value="Archease_dom"/>
</dbReference>